<organism evidence="1 2">
    <name type="scientific">Viridibacillus soli</name>
    <dbReference type="NCBI Taxonomy" id="2798301"/>
    <lineage>
        <taxon>Bacteria</taxon>
        <taxon>Bacillati</taxon>
        <taxon>Bacillota</taxon>
        <taxon>Bacilli</taxon>
        <taxon>Bacillales</taxon>
        <taxon>Caryophanaceae</taxon>
        <taxon>Viridibacillus</taxon>
    </lineage>
</organism>
<comment type="caution">
    <text evidence="1">The sequence shown here is derived from an EMBL/GenBank/DDBJ whole genome shotgun (WGS) entry which is preliminary data.</text>
</comment>
<accession>A0ABS1HCP2</accession>
<evidence type="ECO:0000313" key="1">
    <source>
        <dbReference type="EMBL" id="MBK3497179.1"/>
    </source>
</evidence>
<proteinExistence type="predicted"/>
<reference evidence="1 2" key="1">
    <citation type="submission" date="2020-12" db="EMBL/GenBank/DDBJ databases">
        <title>YIM B01967 draft genome.</title>
        <authorList>
            <person name="Yan X."/>
        </authorList>
    </citation>
    <scope>NUCLEOTIDE SEQUENCE [LARGE SCALE GENOMIC DNA]</scope>
    <source>
        <strain evidence="1 2">YIM B01967</strain>
    </source>
</reference>
<sequence length="269" mass="32114">MSIFIIDKLKQHFEKDLLYIYLQKWGLEDDQLFPAFLYQLSLERVYSTMEVAEMFEMKDSNLRYQMKMMREIDYLGELRAGRNYRFDYLNIYRMYLVVTILNIPGRNTGDIEFILMGKSLEVYEEEKEIAKIIAIQKEVANAHNQTINDLDIQILEKQTLINELQIKVIEMYKDFLILDQKFNLNLLEIEITEKVSDVVKQSNKKWLMRSNEQEISNLNTESSQQLRILKDEVSLSQSNISEIEKRISIESFEFRKLLEEKKRILVIGH</sequence>
<dbReference type="EMBL" id="JAEOAH010000053">
    <property type="protein sequence ID" value="MBK3497179.1"/>
    <property type="molecule type" value="Genomic_DNA"/>
</dbReference>
<gene>
    <name evidence="1" type="ORF">JFL43_20575</name>
</gene>
<evidence type="ECO:0000313" key="2">
    <source>
        <dbReference type="Proteomes" id="UP000618943"/>
    </source>
</evidence>
<dbReference type="RefSeq" id="WP_200750482.1">
    <property type="nucleotide sequence ID" value="NZ_JAEOAH010000053.1"/>
</dbReference>
<dbReference type="Proteomes" id="UP000618943">
    <property type="component" value="Unassembled WGS sequence"/>
</dbReference>
<keyword evidence="2" id="KW-1185">Reference proteome</keyword>
<protein>
    <submittedName>
        <fullName evidence="1">Uncharacterized protein</fullName>
    </submittedName>
</protein>
<name>A0ABS1HCP2_9BACL</name>